<comment type="caution">
    <text evidence="1">The sequence shown here is derived from an EMBL/GenBank/DDBJ whole genome shotgun (WGS) entry which is preliminary data.</text>
</comment>
<name>A0ABR3TG78_9PEZI</name>
<evidence type="ECO:0008006" key="3">
    <source>
        <dbReference type="Google" id="ProtNLM"/>
    </source>
</evidence>
<proteinExistence type="predicted"/>
<evidence type="ECO:0000313" key="2">
    <source>
        <dbReference type="Proteomes" id="UP001521116"/>
    </source>
</evidence>
<accession>A0ABR3TG78</accession>
<dbReference type="EMBL" id="JAJVDC020000001">
    <property type="protein sequence ID" value="KAL1638394.1"/>
    <property type="molecule type" value="Genomic_DNA"/>
</dbReference>
<dbReference type="CDD" id="cd11577">
    <property type="entry name" value="GH71"/>
    <property type="match status" value="1"/>
</dbReference>
<dbReference type="InterPro" id="IPR005197">
    <property type="entry name" value="Glyco_hydro_71"/>
</dbReference>
<evidence type="ECO:0000313" key="1">
    <source>
        <dbReference type="EMBL" id="KAL1638394.1"/>
    </source>
</evidence>
<dbReference type="Gene3D" id="3.20.20.80">
    <property type="entry name" value="Glycosidases"/>
    <property type="match status" value="1"/>
</dbReference>
<protein>
    <recommendedName>
        <fullName evidence="3">Alpha-1,3-glucanase/mutanase</fullName>
    </recommendedName>
</protein>
<keyword evidence="2" id="KW-1185">Reference proteome</keyword>
<dbReference type="Pfam" id="PF03659">
    <property type="entry name" value="Glyco_hydro_71"/>
    <property type="match status" value="1"/>
</dbReference>
<reference evidence="1 2" key="1">
    <citation type="submission" date="2024-02" db="EMBL/GenBank/DDBJ databases">
        <title>De novo assembly and annotation of 12 fungi associated with fruit tree decline syndrome in Ontario, Canada.</title>
        <authorList>
            <person name="Sulman M."/>
            <person name="Ellouze W."/>
            <person name="Ilyukhin E."/>
        </authorList>
    </citation>
    <scope>NUCLEOTIDE SEQUENCE [LARGE SCALE GENOMIC DNA]</scope>
    <source>
        <strain evidence="1 2">M1-105</strain>
    </source>
</reference>
<dbReference type="Proteomes" id="UP001521116">
    <property type="component" value="Unassembled WGS sequence"/>
</dbReference>
<gene>
    <name evidence="1" type="ORF">SLS56_000203</name>
</gene>
<organism evidence="1 2">
    <name type="scientific">Neofusicoccum ribis</name>
    <dbReference type="NCBI Taxonomy" id="45134"/>
    <lineage>
        <taxon>Eukaryota</taxon>
        <taxon>Fungi</taxon>
        <taxon>Dikarya</taxon>
        <taxon>Ascomycota</taxon>
        <taxon>Pezizomycotina</taxon>
        <taxon>Dothideomycetes</taxon>
        <taxon>Dothideomycetes incertae sedis</taxon>
        <taxon>Botryosphaeriales</taxon>
        <taxon>Botryosphaeriaceae</taxon>
        <taxon>Neofusicoccum</taxon>
    </lineage>
</organism>
<sequence length="452" mass="47545">MMGIVGDRTSAADYDADMQGAKAIGVDAFALNIGTDSSQTTQLEYAYESAANNGMSLFLSFDFNAGWSTSDAAAVGAKIADFAGKDAQLKVDDKVFASTFVGDALDVAAVRSAAGVDIYFAPNFDPALGTDMATLDGALNWVGWPNNGANRAPTASANISVADGDEKYLAALNDSQGYIAPVSPWFFTHFGQEVASSFDPKNWLFPGDLLWYQRWNEVLTLDARFLEIITWNDYGESHYIGPLSSKHYDDGNSKWTNDMPHNGWADMAAPFIAAYKAGSTDVAAHITSDKLVYWYRPAPKDVECDSTDNYGSKPDGYDTVADAVFVVTLLTAAAEVTITSGNNTQTVDAPAGAAAFQVPLGVGEQSFAVKRDGVAVAGLSGTSERDVVDECPCGIYNFNAYVGTLPTGTADALGADGLNSFTVGLHVSTCSPTPTLAARGVVAAVEAEATAA</sequence>